<organism evidence="6 7">
    <name type="scientific">Schistosoma bovis</name>
    <name type="common">Blood fluke</name>
    <dbReference type="NCBI Taxonomy" id="6184"/>
    <lineage>
        <taxon>Eukaryota</taxon>
        <taxon>Metazoa</taxon>
        <taxon>Spiralia</taxon>
        <taxon>Lophotrochozoa</taxon>
        <taxon>Platyhelminthes</taxon>
        <taxon>Trematoda</taxon>
        <taxon>Digenea</taxon>
        <taxon>Strigeidida</taxon>
        <taxon>Schistosomatoidea</taxon>
        <taxon>Schistosomatidae</taxon>
        <taxon>Schistosoma</taxon>
    </lineage>
</organism>
<feature type="transmembrane region" description="Helical" evidence="5">
    <location>
        <begin position="12"/>
        <end position="32"/>
    </location>
</feature>
<dbReference type="PRINTS" id="PR00511">
    <property type="entry name" value="TEKTIN"/>
</dbReference>
<evidence type="ECO:0000256" key="4">
    <source>
        <dbReference type="SAM" id="Coils"/>
    </source>
</evidence>
<feature type="coiled-coil region" evidence="4">
    <location>
        <begin position="344"/>
        <end position="371"/>
    </location>
</feature>
<dbReference type="PANTHER" id="PTHR19960">
    <property type="entry name" value="TEKTIN"/>
    <property type="match status" value="1"/>
</dbReference>
<comment type="caution">
    <text evidence="6">The sequence shown here is derived from an EMBL/GenBank/DDBJ whole genome shotgun (WGS) entry which is preliminary data.</text>
</comment>
<keyword evidence="3" id="KW-0966">Cell projection</keyword>
<dbReference type="AlphaFoldDB" id="A0A430QS04"/>
<keyword evidence="7" id="KW-1185">Reference proteome</keyword>
<dbReference type="Pfam" id="PF03148">
    <property type="entry name" value="Tektin"/>
    <property type="match status" value="1"/>
</dbReference>
<reference evidence="6 7" key="1">
    <citation type="journal article" date="2019" name="PLoS Pathog.">
        <title>Genome sequence of the bovine parasite Schistosoma bovis Tanzania.</title>
        <authorList>
            <person name="Oey H."/>
            <person name="Zakrzewski M."/>
            <person name="Gobert G."/>
            <person name="Gravermann K."/>
            <person name="Stoye J."/>
            <person name="Jones M."/>
            <person name="Mcmanus D."/>
            <person name="Krause L."/>
        </authorList>
    </citation>
    <scope>NUCLEOTIDE SEQUENCE [LARGE SCALE GENOMIC DNA]</scope>
    <source>
        <strain evidence="6 7">TAN1997</strain>
    </source>
</reference>
<accession>A0A430QS04</accession>
<dbReference type="EMBL" id="QMKO01001442">
    <property type="protein sequence ID" value="RTG90481.1"/>
    <property type="molecule type" value="Genomic_DNA"/>
</dbReference>
<evidence type="ECO:0000256" key="2">
    <source>
        <dbReference type="ARBA" id="ARBA00022490"/>
    </source>
</evidence>
<dbReference type="STRING" id="6184.A0A430QS04"/>
<feature type="coiled-coil region" evidence="4">
    <location>
        <begin position="417"/>
        <end position="465"/>
    </location>
</feature>
<proteinExistence type="inferred from homology"/>
<feature type="coiled-coil region" evidence="4">
    <location>
        <begin position="157"/>
        <end position="186"/>
    </location>
</feature>
<dbReference type="GO" id="GO:0015630">
    <property type="term" value="C:microtubule cytoskeleton"/>
    <property type="evidence" value="ECO:0007669"/>
    <property type="project" value="UniProtKB-UniRule"/>
</dbReference>
<keyword evidence="3" id="KW-0969">Cilium</keyword>
<dbReference type="Proteomes" id="UP000290809">
    <property type="component" value="Unassembled WGS sequence"/>
</dbReference>
<keyword evidence="4" id="KW-0175">Coiled coil</keyword>
<name>A0A430QS04_SCHBO</name>
<dbReference type="GO" id="GO:0005634">
    <property type="term" value="C:nucleus"/>
    <property type="evidence" value="ECO:0007669"/>
    <property type="project" value="TreeGrafter"/>
</dbReference>
<dbReference type="InterPro" id="IPR000435">
    <property type="entry name" value="Tektins"/>
</dbReference>
<dbReference type="GO" id="GO:0060271">
    <property type="term" value="P:cilium assembly"/>
    <property type="evidence" value="ECO:0007669"/>
    <property type="project" value="UniProtKB-UniRule"/>
</dbReference>
<dbReference type="InterPro" id="IPR048256">
    <property type="entry name" value="Tektin-like"/>
</dbReference>
<evidence type="ECO:0000256" key="1">
    <source>
        <dbReference type="ARBA" id="ARBA00007209"/>
    </source>
</evidence>
<evidence type="ECO:0000256" key="3">
    <source>
        <dbReference type="RuleBase" id="RU367040"/>
    </source>
</evidence>
<keyword evidence="5" id="KW-0812">Transmembrane</keyword>
<keyword evidence="2" id="KW-0963">Cytoplasm</keyword>
<keyword evidence="5" id="KW-0472">Membrane</keyword>
<evidence type="ECO:0000256" key="5">
    <source>
        <dbReference type="SAM" id="Phobius"/>
    </source>
</evidence>
<feature type="non-terminal residue" evidence="6">
    <location>
        <position position="1"/>
    </location>
</feature>
<protein>
    <recommendedName>
        <fullName evidence="3">Tektin</fullName>
    </recommendedName>
</protein>
<sequence>LNVSKINKIYLSNYFIISFFLYFRIMVSSSYFTPSPIVRSKSSMNILTSSNKNNEKSRGLTQIWPCNVQLSRYQSLEHPSNYYNYARKCIYPRHSETMWNLVNKAALQNAAHERAEAEELRLQSWQKIQQVNRQTKNRQAEATNKLRERVEEINHWKNELKTEIHLNEEEQERLKTNIQLLNYNKDYIRKPLEIAEECLANREQRHGIDEVKDIVERALSKEVQTVNKGIDFITKLIDKAEIQLKLLRSTQNELQKDAIDKDHAQTIDDRLYGLCNSSTNIALYNGIEYFDNTRSIPTSWMRYTQENLIRSQNQRSASENLREKIDSALRSIIGSVHGQFVTVNNALQTRINEVTNARDNLRLSLRKVTQELYEVENLIGALKKTTDDKIQPLKVAQTRLKERTRRINVESCYDQPMKTLQTEVLELRKTIEELKNSRRNANITLARLQKSRTSLEQEIETKENSLSIDQRCLSMRKSFPIKDKYGSLYAIPVSY</sequence>
<dbReference type="GO" id="GO:0005930">
    <property type="term" value="C:axoneme"/>
    <property type="evidence" value="ECO:0007669"/>
    <property type="project" value="UniProtKB-SubCell"/>
</dbReference>
<keyword evidence="5" id="KW-1133">Transmembrane helix</keyword>
<gene>
    <name evidence="6" type="ORF">DC041_0001266</name>
</gene>
<evidence type="ECO:0000313" key="7">
    <source>
        <dbReference type="Proteomes" id="UP000290809"/>
    </source>
</evidence>
<comment type="subcellular location">
    <subcellularLocation>
        <location evidence="3">Cytoplasm</location>
        <location evidence="3">Cytoskeleton</location>
        <location evidence="3">Cilium axoneme</location>
    </subcellularLocation>
</comment>
<comment type="similarity">
    <text evidence="1 3">Belongs to the tektin family.</text>
</comment>
<dbReference type="PANTHER" id="PTHR19960:SF11">
    <property type="entry name" value="TEKTIN"/>
    <property type="match status" value="1"/>
</dbReference>
<dbReference type="GO" id="GO:0060294">
    <property type="term" value="P:cilium movement involved in cell motility"/>
    <property type="evidence" value="ECO:0007669"/>
    <property type="project" value="UniProtKB-UniRule"/>
</dbReference>
<keyword evidence="3" id="KW-0282">Flagellum</keyword>
<evidence type="ECO:0000313" key="6">
    <source>
        <dbReference type="EMBL" id="RTG90481.1"/>
    </source>
</evidence>